<organism evidence="1">
    <name type="scientific">hydrothermal vent metagenome</name>
    <dbReference type="NCBI Taxonomy" id="652676"/>
    <lineage>
        <taxon>unclassified sequences</taxon>
        <taxon>metagenomes</taxon>
        <taxon>ecological metagenomes</taxon>
    </lineage>
</organism>
<dbReference type="AlphaFoldDB" id="A0A3B0SJW2"/>
<dbReference type="SUPFAM" id="SSF48613">
    <property type="entry name" value="Heme oxygenase-like"/>
    <property type="match status" value="1"/>
</dbReference>
<dbReference type="InterPro" id="IPR016084">
    <property type="entry name" value="Haem_Oase-like_multi-hlx"/>
</dbReference>
<proteinExistence type="predicted"/>
<sequence>SEIGHEQLALNDFVTLGGDASQVPYKNPLPATTALTSFAFYQIYNGNPLGYLGYLYFLEFLPTLSGDAISSQLLDAGVPEGALTFLRDHIEIDKSHNRLMKRYAEKLVTSDADVDCIEYAMKTTSYLYGKMIEAAVEDVKSPKETGWNWEELNADGKIPDDVSRKITVVA</sequence>
<accession>A0A3B0SJW2</accession>
<feature type="non-terminal residue" evidence="1">
    <location>
        <position position="1"/>
    </location>
</feature>
<evidence type="ECO:0008006" key="2">
    <source>
        <dbReference type="Google" id="ProtNLM"/>
    </source>
</evidence>
<dbReference type="Gene3D" id="1.20.910.10">
    <property type="entry name" value="Heme oxygenase-like"/>
    <property type="match status" value="1"/>
</dbReference>
<reference evidence="1" key="1">
    <citation type="submission" date="2018-06" db="EMBL/GenBank/DDBJ databases">
        <authorList>
            <person name="Zhirakovskaya E."/>
        </authorList>
    </citation>
    <scope>NUCLEOTIDE SEQUENCE</scope>
</reference>
<name>A0A3B0SJW2_9ZZZZ</name>
<gene>
    <name evidence="1" type="ORF">MNBD_ALPHA05-156</name>
</gene>
<protein>
    <recommendedName>
        <fullName evidence="2">Iron-containing redox enzyme family protein</fullName>
    </recommendedName>
</protein>
<evidence type="ECO:0000313" key="1">
    <source>
        <dbReference type="EMBL" id="VAW01049.1"/>
    </source>
</evidence>
<dbReference type="Pfam" id="PF14518">
    <property type="entry name" value="Haem_oxygenas_2"/>
    <property type="match status" value="1"/>
</dbReference>
<dbReference type="EMBL" id="UOEH01000324">
    <property type="protein sequence ID" value="VAW01049.1"/>
    <property type="molecule type" value="Genomic_DNA"/>
</dbReference>